<keyword evidence="4" id="KW-0276">Fatty acid metabolism</keyword>
<keyword evidence="16" id="KW-1185">Reference proteome</keyword>
<dbReference type="InterPro" id="IPR011032">
    <property type="entry name" value="GroES-like_sf"/>
</dbReference>
<proteinExistence type="inferred from homology"/>
<dbReference type="AlphaFoldDB" id="A0A5S6QY26"/>
<name>A0A5S6QY26_TRIMR</name>
<keyword evidence="5" id="KW-0521">NADP</keyword>
<dbReference type="STRING" id="70415.A0A5S6QY26"/>
<dbReference type="InterPro" id="IPR013154">
    <property type="entry name" value="ADH-like_N"/>
</dbReference>
<dbReference type="InterPro" id="IPR051034">
    <property type="entry name" value="Mito_Enoyl-ACP_Reductase"/>
</dbReference>
<dbReference type="Pfam" id="PF00107">
    <property type="entry name" value="ADH_zinc_N"/>
    <property type="match status" value="1"/>
</dbReference>
<dbReference type="SMART" id="SM00829">
    <property type="entry name" value="PKS_ER"/>
    <property type="match status" value="1"/>
</dbReference>
<dbReference type="GO" id="GO:0006633">
    <property type="term" value="P:fatty acid biosynthetic process"/>
    <property type="evidence" value="ECO:0007669"/>
    <property type="project" value="UniProtKB-KW"/>
</dbReference>
<dbReference type="InterPro" id="IPR036291">
    <property type="entry name" value="NAD(P)-bd_dom_sf"/>
</dbReference>
<evidence type="ECO:0000313" key="17">
    <source>
        <dbReference type="WBParaSite" id="TMUE_3000012291.1"/>
    </source>
</evidence>
<comment type="subcellular location">
    <subcellularLocation>
        <location evidence="1">Mitochondrion</location>
    </subcellularLocation>
</comment>
<evidence type="ECO:0000256" key="9">
    <source>
        <dbReference type="ARBA" id="ARBA00023128"/>
    </source>
</evidence>
<dbReference type="Gene3D" id="3.90.180.10">
    <property type="entry name" value="Medium-chain alcohol dehydrogenases, catalytic domain"/>
    <property type="match status" value="1"/>
</dbReference>
<evidence type="ECO:0000313" key="16">
    <source>
        <dbReference type="Proteomes" id="UP000046395"/>
    </source>
</evidence>
<feature type="domain" description="Enoyl reductase (ER)" evidence="15">
    <location>
        <begin position="36"/>
        <end position="356"/>
    </location>
</feature>
<dbReference type="GO" id="GO:0141148">
    <property type="term" value="F:enoyl-[acyl-carrier-protein] reductase (NADPH) activity"/>
    <property type="evidence" value="ECO:0007669"/>
    <property type="project" value="UniProtKB-EC"/>
</dbReference>
<dbReference type="CDD" id="cd08290">
    <property type="entry name" value="ETR"/>
    <property type="match status" value="1"/>
</dbReference>
<evidence type="ECO:0000256" key="5">
    <source>
        <dbReference type="ARBA" id="ARBA00022857"/>
    </source>
</evidence>
<dbReference type="SUPFAM" id="SSF51735">
    <property type="entry name" value="NAD(P)-binding Rossmann-fold domains"/>
    <property type="match status" value="1"/>
</dbReference>
<keyword evidence="10" id="KW-0275">Fatty acid biosynthesis</keyword>
<organism evidence="16 17">
    <name type="scientific">Trichuris muris</name>
    <name type="common">Mouse whipworm</name>
    <dbReference type="NCBI Taxonomy" id="70415"/>
    <lineage>
        <taxon>Eukaryota</taxon>
        <taxon>Metazoa</taxon>
        <taxon>Ecdysozoa</taxon>
        <taxon>Nematoda</taxon>
        <taxon>Enoplea</taxon>
        <taxon>Dorylaimia</taxon>
        <taxon>Trichinellida</taxon>
        <taxon>Trichuridae</taxon>
        <taxon>Trichuris</taxon>
    </lineage>
</organism>
<dbReference type="PANTHER" id="PTHR43981">
    <property type="entry name" value="ENOYL-[ACYL-CARRIER-PROTEIN] REDUCTASE, MITOCHONDRIAL"/>
    <property type="match status" value="1"/>
</dbReference>
<dbReference type="PANTHER" id="PTHR43981:SF2">
    <property type="entry name" value="ENOYL-[ACYL-CARRIER-PROTEIN] REDUCTASE, MITOCHONDRIAL"/>
    <property type="match status" value="1"/>
</dbReference>
<dbReference type="InterPro" id="IPR020843">
    <property type="entry name" value="ER"/>
</dbReference>
<evidence type="ECO:0000256" key="6">
    <source>
        <dbReference type="ARBA" id="ARBA00022946"/>
    </source>
</evidence>
<keyword evidence="9" id="KW-0496">Mitochondrion</keyword>
<dbReference type="Gene3D" id="3.40.50.720">
    <property type="entry name" value="NAD(P)-binding Rossmann-like Domain"/>
    <property type="match status" value="1"/>
</dbReference>
<sequence length="362" mass="40268">MIASLRPKLLPLLQKGTTTAMRTIVSQQIEYTEWGDPLTVLKFATRDVPSPKADEVRYKFLASAINPADINTIQGVYPIRPEVPAVAGMEGVMRIEEVGANVKDLKVGDKVIPRSAIFGAWRSAGVTTPDQLIKVSSELDDVQAATITVNPSTAYRMLKDYVDLQPGDVILQNGANSAVGQLVIQLCSEFKVTSVNLIRDGKQDEKETKLYLEELGADFVFTQSEFKKEGRTLFKGKLTAPKLALNCVSGPDTIFMAGVLAPKGKMVTYGGMSKQPLQVPTGPFIFKGIELHGYWLTIWNEQPENQMERLRTLDYLTGLLTKHKLKMPKFEPVLIKDYRKAVEATLHGHGRKKIFVFEWLVD</sequence>
<dbReference type="InterPro" id="IPR013149">
    <property type="entry name" value="ADH-like_C"/>
</dbReference>
<dbReference type="Pfam" id="PF08240">
    <property type="entry name" value="ADH_N"/>
    <property type="match status" value="1"/>
</dbReference>
<dbReference type="SUPFAM" id="SSF50129">
    <property type="entry name" value="GroES-like"/>
    <property type="match status" value="1"/>
</dbReference>
<dbReference type="FunFam" id="3.40.50.720:FF:000112">
    <property type="entry name" value="Enoyl-[acyl-carrier-protein] reductase 1, mitochondrial"/>
    <property type="match status" value="1"/>
</dbReference>
<dbReference type="EC" id="1.3.1.104" evidence="11"/>
<evidence type="ECO:0000256" key="14">
    <source>
        <dbReference type="ARBA" id="ARBA00048843"/>
    </source>
</evidence>
<evidence type="ECO:0000256" key="13">
    <source>
        <dbReference type="ARBA" id="ARBA00042123"/>
    </source>
</evidence>
<dbReference type="Proteomes" id="UP000046395">
    <property type="component" value="Unassembled WGS sequence"/>
</dbReference>
<comment type="catalytic activity">
    <reaction evidence="14">
        <text>a 2,3-saturated acyl-[ACP] + NADP(+) = a (2E)-enoyl-[ACP] + NADPH + H(+)</text>
        <dbReference type="Rhea" id="RHEA:22564"/>
        <dbReference type="Rhea" id="RHEA-COMP:9925"/>
        <dbReference type="Rhea" id="RHEA-COMP:9926"/>
        <dbReference type="ChEBI" id="CHEBI:15378"/>
        <dbReference type="ChEBI" id="CHEBI:57783"/>
        <dbReference type="ChEBI" id="CHEBI:58349"/>
        <dbReference type="ChEBI" id="CHEBI:78784"/>
        <dbReference type="ChEBI" id="CHEBI:78785"/>
        <dbReference type="EC" id="1.3.1.104"/>
    </reaction>
</comment>
<keyword evidence="6" id="KW-0809">Transit peptide</keyword>
<evidence type="ECO:0000256" key="1">
    <source>
        <dbReference type="ARBA" id="ARBA00004173"/>
    </source>
</evidence>
<evidence type="ECO:0000256" key="12">
    <source>
        <dbReference type="ARBA" id="ARBA00041058"/>
    </source>
</evidence>
<dbReference type="GO" id="GO:0005739">
    <property type="term" value="C:mitochondrion"/>
    <property type="evidence" value="ECO:0007669"/>
    <property type="project" value="UniProtKB-SubCell"/>
</dbReference>
<evidence type="ECO:0000256" key="11">
    <source>
        <dbReference type="ARBA" id="ARBA00038963"/>
    </source>
</evidence>
<evidence type="ECO:0000256" key="2">
    <source>
        <dbReference type="ARBA" id="ARBA00010371"/>
    </source>
</evidence>
<keyword evidence="3" id="KW-0444">Lipid biosynthesis</keyword>
<reference evidence="17" key="1">
    <citation type="submission" date="2019-12" db="UniProtKB">
        <authorList>
            <consortium name="WormBaseParasite"/>
        </authorList>
    </citation>
    <scope>IDENTIFICATION</scope>
</reference>
<comment type="similarity">
    <text evidence="2">Belongs to the zinc-containing alcohol dehydrogenase family. Quinone oxidoreductase subfamily.</text>
</comment>
<evidence type="ECO:0000256" key="7">
    <source>
        <dbReference type="ARBA" id="ARBA00023002"/>
    </source>
</evidence>
<dbReference type="WBParaSite" id="TMUE_3000012291.1">
    <property type="protein sequence ID" value="TMUE_3000012291.1"/>
    <property type="gene ID" value="WBGene00293965"/>
</dbReference>
<evidence type="ECO:0000259" key="15">
    <source>
        <dbReference type="SMART" id="SM00829"/>
    </source>
</evidence>
<keyword evidence="8" id="KW-0443">Lipid metabolism</keyword>
<protein>
    <recommendedName>
        <fullName evidence="12">Enoyl-[acyl-carrier-protein] reductase, mitochondrial</fullName>
        <ecNumber evidence="11">1.3.1.104</ecNumber>
    </recommendedName>
    <alternativeName>
        <fullName evidence="13">2-enoyl thioester reductase</fullName>
    </alternativeName>
</protein>
<evidence type="ECO:0000256" key="8">
    <source>
        <dbReference type="ARBA" id="ARBA00023098"/>
    </source>
</evidence>
<evidence type="ECO:0000256" key="3">
    <source>
        <dbReference type="ARBA" id="ARBA00022516"/>
    </source>
</evidence>
<accession>A0A5S6QY26</accession>
<evidence type="ECO:0000256" key="4">
    <source>
        <dbReference type="ARBA" id="ARBA00022832"/>
    </source>
</evidence>
<keyword evidence="7" id="KW-0560">Oxidoreductase</keyword>
<evidence type="ECO:0000256" key="10">
    <source>
        <dbReference type="ARBA" id="ARBA00023160"/>
    </source>
</evidence>